<dbReference type="InterPro" id="IPR045269">
    <property type="entry name" value="Atg1-like"/>
</dbReference>
<dbReference type="GO" id="GO:0000407">
    <property type="term" value="C:phagophore assembly site"/>
    <property type="evidence" value="ECO:0007669"/>
    <property type="project" value="TreeGrafter"/>
</dbReference>
<name>X1HME0_9ZZZZ</name>
<dbReference type="PANTHER" id="PTHR24348:SF22">
    <property type="entry name" value="NON-SPECIFIC SERINE_THREONINE PROTEIN KINASE"/>
    <property type="match status" value="1"/>
</dbReference>
<evidence type="ECO:0000256" key="4">
    <source>
        <dbReference type="ARBA" id="ARBA00022840"/>
    </source>
</evidence>
<organism evidence="6">
    <name type="scientific">marine sediment metagenome</name>
    <dbReference type="NCBI Taxonomy" id="412755"/>
    <lineage>
        <taxon>unclassified sequences</taxon>
        <taxon>metagenomes</taxon>
        <taxon>ecological metagenomes</taxon>
    </lineage>
</organism>
<sequence>MAGYTALCVIRQGSMSTVFKGRDRKTRCLVAIKIHKPEARKAVERLESRHRDFTEGQITRAFDHPNVIKCLDHGNLAGNDYVIMEYLEGVTLASLMSGKSRRLNGKRLSYLHQAASGLAHV</sequence>
<dbReference type="Gene3D" id="1.10.510.10">
    <property type="entry name" value="Transferase(Phosphotransferase) domain 1"/>
    <property type="match status" value="1"/>
</dbReference>
<protein>
    <recommendedName>
        <fullName evidence="5">Protein kinase domain-containing protein</fullName>
    </recommendedName>
</protein>
<reference evidence="6" key="1">
    <citation type="journal article" date="2014" name="Front. Microbiol.">
        <title>High frequency of phylogenetically diverse reductive dehalogenase-homologous genes in deep subseafloor sedimentary metagenomes.</title>
        <authorList>
            <person name="Kawai M."/>
            <person name="Futagami T."/>
            <person name="Toyoda A."/>
            <person name="Takaki Y."/>
            <person name="Nishi S."/>
            <person name="Hori S."/>
            <person name="Arai W."/>
            <person name="Tsubouchi T."/>
            <person name="Morono Y."/>
            <person name="Uchiyama I."/>
            <person name="Ito T."/>
            <person name="Fujiyama A."/>
            <person name="Inagaki F."/>
            <person name="Takami H."/>
        </authorList>
    </citation>
    <scope>NUCLEOTIDE SEQUENCE</scope>
    <source>
        <strain evidence="6">Expedition CK06-06</strain>
    </source>
</reference>
<dbReference type="InterPro" id="IPR011009">
    <property type="entry name" value="Kinase-like_dom_sf"/>
</dbReference>
<dbReference type="GO" id="GO:0000045">
    <property type="term" value="P:autophagosome assembly"/>
    <property type="evidence" value="ECO:0007669"/>
    <property type="project" value="TreeGrafter"/>
</dbReference>
<dbReference type="GO" id="GO:0004674">
    <property type="term" value="F:protein serine/threonine kinase activity"/>
    <property type="evidence" value="ECO:0007669"/>
    <property type="project" value="InterPro"/>
</dbReference>
<evidence type="ECO:0000256" key="2">
    <source>
        <dbReference type="ARBA" id="ARBA00022741"/>
    </source>
</evidence>
<evidence type="ECO:0000256" key="1">
    <source>
        <dbReference type="ARBA" id="ARBA00022679"/>
    </source>
</evidence>
<dbReference type="GO" id="GO:0005524">
    <property type="term" value="F:ATP binding"/>
    <property type="evidence" value="ECO:0007669"/>
    <property type="project" value="UniProtKB-KW"/>
</dbReference>
<dbReference type="PROSITE" id="PS50011">
    <property type="entry name" value="PROTEIN_KINASE_DOM"/>
    <property type="match status" value="1"/>
</dbReference>
<feature type="domain" description="Protein kinase" evidence="5">
    <location>
        <begin position="4"/>
        <end position="121"/>
    </location>
</feature>
<dbReference type="InterPro" id="IPR000719">
    <property type="entry name" value="Prot_kinase_dom"/>
</dbReference>
<keyword evidence="3" id="KW-0418">Kinase</keyword>
<dbReference type="AlphaFoldDB" id="X1HME0"/>
<dbReference type="GO" id="GO:0005829">
    <property type="term" value="C:cytosol"/>
    <property type="evidence" value="ECO:0007669"/>
    <property type="project" value="TreeGrafter"/>
</dbReference>
<dbReference type="PANTHER" id="PTHR24348">
    <property type="entry name" value="SERINE/THREONINE-PROTEIN KINASE UNC-51-RELATED"/>
    <property type="match status" value="1"/>
</dbReference>
<dbReference type="GO" id="GO:0005776">
    <property type="term" value="C:autophagosome"/>
    <property type="evidence" value="ECO:0007669"/>
    <property type="project" value="TreeGrafter"/>
</dbReference>
<accession>X1HME0</accession>
<keyword evidence="1" id="KW-0808">Transferase</keyword>
<evidence type="ECO:0000259" key="5">
    <source>
        <dbReference type="PROSITE" id="PS50011"/>
    </source>
</evidence>
<dbReference type="Pfam" id="PF00069">
    <property type="entry name" value="Pkinase"/>
    <property type="match status" value="1"/>
</dbReference>
<proteinExistence type="predicted"/>
<dbReference type="EMBL" id="BARU01023599">
    <property type="protein sequence ID" value="GAH54984.1"/>
    <property type="molecule type" value="Genomic_DNA"/>
</dbReference>
<keyword evidence="4" id="KW-0067">ATP-binding</keyword>
<feature type="non-terminal residue" evidence="6">
    <location>
        <position position="121"/>
    </location>
</feature>
<dbReference type="GO" id="GO:0010506">
    <property type="term" value="P:regulation of autophagy"/>
    <property type="evidence" value="ECO:0007669"/>
    <property type="project" value="InterPro"/>
</dbReference>
<dbReference type="SUPFAM" id="SSF56112">
    <property type="entry name" value="Protein kinase-like (PK-like)"/>
    <property type="match status" value="1"/>
</dbReference>
<keyword evidence="2" id="KW-0547">Nucleotide-binding</keyword>
<comment type="caution">
    <text evidence="6">The sequence shown here is derived from an EMBL/GenBank/DDBJ whole genome shotgun (WGS) entry which is preliminary data.</text>
</comment>
<evidence type="ECO:0000256" key="3">
    <source>
        <dbReference type="ARBA" id="ARBA00022777"/>
    </source>
</evidence>
<gene>
    <name evidence="6" type="ORF">S03H2_38275</name>
</gene>
<dbReference type="GO" id="GO:0016020">
    <property type="term" value="C:membrane"/>
    <property type="evidence" value="ECO:0007669"/>
    <property type="project" value="TreeGrafter"/>
</dbReference>
<evidence type="ECO:0000313" key="6">
    <source>
        <dbReference type="EMBL" id="GAH54984.1"/>
    </source>
</evidence>